<dbReference type="EC" id="3.1.1.-" evidence="3"/>
<dbReference type="SUPFAM" id="SSF53474">
    <property type="entry name" value="alpha/beta-Hydrolases"/>
    <property type="match status" value="1"/>
</dbReference>
<organism evidence="5 6">
    <name type="scientific">Novosphingobium umbonatum</name>
    <dbReference type="NCBI Taxonomy" id="1908524"/>
    <lineage>
        <taxon>Bacteria</taxon>
        <taxon>Pseudomonadati</taxon>
        <taxon>Pseudomonadota</taxon>
        <taxon>Alphaproteobacteria</taxon>
        <taxon>Sphingomonadales</taxon>
        <taxon>Sphingomonadaceae</taxon>
        <taxon>Novosphingobium</taxon>
    </lineage>
</organism>
<dbReference type="PROSITE" id="PS00941">
    <property type="entry name" value="CARBOXYLESTERASE_B_2"/>
    <property type="match status" value="1"/>
</dbReference>
<proteinExistence type="inferred from homology"/>
<dbReference type="InterPro" id="IPR019819">
    <property type="entry name" value="Carboxylesterase_B_CS"/>
</dbReference>
<protein>
    <recommendedName>
        <fullName evidence="3">Carboxylic ester hydrolase</fullName>
        <ecNumber evidence="3">3.1.1.-</ecNumber>
    </recommendedName>
</protein>
<dbReference type="PROSITE" id="PS00122">
    <property type="entry name" value="CARBOXYLESTERASE_B_1"/>
    <property type="match status" value="1"/>
</dbReference>
<keyword evidence="6" id="KW-1185">Reference proteome</keyword>
<evidence type="ECO:0000313" key="5">
    <source>
        <dbReference type="EMBL" id="RVU07947.1"/>
    </source>
</evidence>
<dbReference type="PRINTS" id="PR00878">
    <property type="entry name" value="CHOLNESTRASE"/>
</dbReference>
<name>A0A437NDF4_9SPHN</name>
<evidence type="ECO:0000259" key="4">
    <source>
        <dbReference type="Pfam" id="PF00135"/>
    </source>
</evidence>
<evidence type="ECO:0000256" key="3">
    <source>
        <dbReference type="RuleBase" id="RU361235"/>
    </source>
</evidence>
<dbReference type="Gene3D" id="3.40.50.1820">
    <property type="entry name" value="alpha/beta hydrolase"/>
    <property type="match status" value="1"/>
</dbReference>
<dbReference type="OrthoDB" id="9775851at2"/>
<gene>
    <name evidence="5" type="ORF">EOE18_00265</name>
</gene>
<sequence length="513" mass="53583">MSFSIAAPALAGPVVHTGLGRVEGVAKGKVEAFLGLPYAQAPEGELRWRAPVPVKAWQGIRDAGKSGPACYQADGGAGWGPYSAEFIAPTPFAEDCLTLNVWRPAGAGKGLPVLVFIHGGGFGGGGANVPIYDGAALAQRGVVVVTIQYRVGVFGFAAHPVLSAESPRHVSGNYGLLDQIEALKWVRAHVGSFGGDAANITLAGESAGAASVGDLLVSPLAKGLFAKAFALSGASMAVDTPPLVKAEQVGVELWARLGKQSAAEMRAMPADALVEATKAIPDASGKGPGLVYVPNVDGAVLPHDPTLVGKPVVNRVPLMSGFNGAEMIDPSVDTPERFEQALKGRYGSFADRLLALYPHATPEEVRASNLLVARDRYMSGLLLWAEARKAASGQPVYAYLYDHAYPAKPGGVGFGAFHSSQLPYIFGNLGLGGRSFSAQDQRISRQWQDLLLAYMRKGNPSGVNGVWQPVGRADDLRAMQIGDRKGMGVVVSSPERFAAFKAYAKAGGNLGLM</sequence>
<keyword evidence="2 3" id="KW-0378">Hydrolase</keyword>
<dbReference type="Pfam" id="PF00135">
    <property type="entry name" value="COesterase"/>
    <property type="match status" value="1"/>
</dbReference>
<dbReference type="PANTHER" id="PTHR11559">
    <property type="entry name" value="CARBOXYLESTERASE"/>
    <property type="match status" value="1"/>
</dbReference>
<dbReference type="AlphaFoldDB" id="A0A437NDF4"/>
<feature type="domain" description="Carboxylesterase type B" evidence="4">
    <location>
        <begin position="13"/>
        <end position="485"/>
    </location>
</feature>
<evidence type="ECO:0000256" key="2">
    <source>
        <dbReference type="ARBA" id="ARBA00022801"/>
    </source>
</evidence>
<dbReference type="EMBL" id="SACO01000001">
    <property type="protein sequence ID" value="RVU07947.1"/>
    <property type="molecule type" value="Genomic_DNA"/>
</dbReference>
<dbReference type="InterPro" id="IPR002018">
    <property type="entry name" value="CarbesteraseB"/>
</dbReference>
<comment type="caution">
    <text evidence="5">The sequence shown here is derived from an EMBL/GenBank/DDBJ whole genome shotgun (WGS) entry which is preliminary data.</text>
</comment>
<dbReference type="InterPro" id="IPR029058">
    <property type="entry name" value="AB_hydrolase_fold"/>
</dbReference>
<comment type="similarity">
    <text evidence="1 3">Belongs to the type-B carboxylesterase/lipase family.</text>
</comment>
<evidence type="ECO:0000256" key="1">
    <source>
        <dbReference type="ARBA" id="ARBA00005964"/>
    </source>
</evidence>
<dbReference type="Proteomes" id="UP000282837">
    <property type="component" value="Unassembled WGS sequence"/>
</dbReference>
<dbReference type="GO" id="GO:0004104">
    <property type="term" value="F:cholinesterase activity"/>
    <property type="evidence" value="ECO:0007669"/>
    <property type="project" value="InterPro"/>
</dbReference>
<dbReference type="InterPro" id="IPR019826">
    <property type="entry name" value="Carboxylesterase_B_AS"/>
</dbReference>
<reference evidence="5 6" key="1">
    <citation type="submission" date="2019-01" db="EMBL/GenBank/DDBJ databases">
        <authorList>
            <person name="Chen W.-M."/>
        </authorList>
    </citation>
    <scope>NUCLEOTIDE SEQUENCE [LARGE SCALE GENOMIC DNA]</scope>
    <source>
        <strain evidence="5 6">FSY-9</strain>
    </source>
</reference>
<evidence type="ECO:0000313" key="6">
    <source>
        <dbReference type="Proteomes" id="UP000282837"/>
    </source>
</evidence>
<accession>A0A437NDF4</accession>
<dbReference type="InterPro" id="IPR000997">
    <property type="entry name" value="Cholinesterase"/>
</dbReference>
<dbReference type="InterPro" id="IPR050309">
    <property type="entry name" value="Type-B_Carboxylest/Lipase"/>
</dbReference>